<evidence type="ECO:0000313" key="3">
    <source>
        <dbReference type="Proteomes" id="UP000053342"/>
    </source>
</evidence>
<evidence type="ECO:0008006" key="4">
    <source>
        <dbReference type="Google" id="ProtNLM"/>
    </source>
</evidence>
<evidence type="ECO:0000313" key="2">
    <source>
        <dbReference type="EMBL" id="KIW36488.1"/>
    </source>
</evidence>
<dbReference type="OrthoDB" id="2498029at2759"/>
<dbReference type="Proteomes" id="UP000053342">
    <property type="component" value="Unassembled WGS sequence"/>
</dbReference>
<dbReference type="STRING" id="215243.A0A0D2CZR3"/>
<comment type="similarity">
    <text evidence="1">Belongs to the polyketide transferase af380 family.</text>
</comment>
<dbReference type="VEuPathDB" id="FungiDB:PV06_11255"/>
<dbReference type="RefSeq" id="XP_016256704.1">
    <property type="nucleotide sequence ID" value="XM_016412898.1"/>
</dbReference>
<evidence type="ECO:0000256" key="1">
    <source>
        <dbReference type="ARBA" id="ARBA00029464"/>
    </source>
</evidence>
<accession>A0A0D2CZR3</accession>
<protein>
    <recommendedName>
        <fullName evidence="4">Serine aminopeptidase S33 domain-containing protein</fullName>
    </recommendedName>
</protein>
<organism evidence="2 3">
    <name type="scientific">Exophiala oligosperma</name>
    <dbReference type="NCBI Taxonomy" id="215243"/>
    <lineage>
        <taxon>Eukaryota</taxon>
        <taxon>Fungi</taxon>
        <taxon>Dikarya</taxon>
        <taxon>Ascomycota</taxon>
        <taxon>Pezizomycotina</taxon>
        <taxon>Eurotiomycetes</taxon>
        <taxon>Chaetothyriomycetidae</taxon>
        <taxon>Chaetothyriales</taxon>
        <taxon>Herpotrichiellaceae</taxon>
        <taxon>Exophiala</taxon>
    </lineage>
</organism>
<name>A0A0D2CZR3_9EURO</name>
<dbReference type="EMBL" id="KN847355">
    <property type="protein sequence ID" value="KIW36488.1"/>
    <property type="molecule type" value="Genomic_DNA"/>
</dbReference>
<dbReference type="InterPro" id="IPR029058">
    <property type="entry name" value="AB_hydrolase_fold"/>
</dbReference>
<reference evidence="2 3" key="1">
    <citation type="submission" date="2015-01" db="EMBL/GenBank/DDBJ databases">
        <title>The Genome Sequence of Exophiala oligosperma CBS72588.</title>
        <authorList>
            <consortium name="The Broad Institute Genomics Platform"/>
            <person name="Cuomo C."/>
            <person name="de Hoog S."/>
            <person name="Gorbushina A."/>
            <person name="Stielow B."/>
            <person name="Teixiera M."/>
            <person name="Abouelleil A."/>
            <person name="Chapman S.B."/>
            <person name="Priest M."/>
            <person name="Young S.K."/>
            <person name="Wortman J."/>
            <person name="Nusbaum C."/>
            <person name="Birren B."/>
        </authorList>
    </citation>
    <scope>NUCLEOTIDE SEQUENCE [LARGE SCALE GENOMIC DNA]</scope>
    <source>
        <strain evidence="2 3">CBS 72588</strain>
    </source>
</reference>
<dbReference type="PANTHER" id="PTHR47751:SF2">
    <property type="entry name" value="DLTD N-TERMINAL DOMAIN PROTEIN (AFU_ORTHOLOGUE AFUA_8G00380)-RELATED"/>
    <property type="match status" value="1"/>
</dbReference>
<keyword evidence="3" id="KW-1185">Reference proteome</keyword>
<gene>
    <name evidence="2" type="ORF">PV06_11255</name>
</gene>
<dbReference type="AlphaFoldDB" id="A0A0D2CZR3"/>
<dbReference type="HOGENOM" id="CLU_2427051_0_0_1"/>
<dbReference type="SUPFAM" id="SSF53474">
    <property type="entry name" value="alpha/beta-Hydrolases"/>
    <property type="match status" value="1"/>
</dbReference>
<proteinExistence type="inferred from homology"/>
<dbReference type="GeneID" id="27363329"/>
<dbReference type="InterPro" id="IPR051411">
    <property type="entry name" value="Polyketide_trans_af380"/>
</dbReference>
<sequence length="91" mass="10275">MASASRRNVSFKTKDQLTLRGWFYPAGDKSPVVILSHGLKEQYLDNFAARFQATGFASLVYDNRNFGASDGHPRFKVDGFKQVEDYHDAIT</sequence>
<dbReference type="Gene3D" id="3.40.50.1820">
    <property type="entry name" value="alpha/beta hydrolase"/>
    <property type="match status" value="1"/>
</dbReference>
<dbReference type="PANTHER" id="PTHR47751">
    <property type="entry name" value="SUPERFAMILY HYDROLASE, PUTATIVE (AFU_ORTHOLOGUE AFUA_2G16580)-RELATED"/>
    <property type="match status" value="1"/>
</dbReference>